<accession>A0AAE9XL25</accession>
<evidence type="ECO:0000313" key="3">
    <source>
        <dbReference type="Proteomes" id="UP001179600"/>
    </source>
</evidence>
<dbReference type="RefSeq" id="WP_272163028.1">
    <property type="nucleotide sequence ID" value="NZ_CP116507.1"/>
</dbReference>
<feature type="domain" description="Gfo/Idh/MocA-like oxidoreductase N-terminal" evidence="1">
    <location>
        <begin position="46"/>
        <end position="129"/>
    </location>
</feature>
<dbReference type="InterPro" id="IPR000683">
    <property type="entry name" value="Gfo/Idh/MocA-like_OxRdtase_N"/>
</dbReference>
<organism evidence="2 3">
    <name type="scientific">Vagococcus lutrae</name>
    <dbReference type="NCBI Taxonomy" id="81947"/>
    <lineage>
        <taxon>Bacteria</taxon>
        <taxon>Bacillati</taxon>
        <taxon>Bacillota</taxon>
        <taxon>Bacilli</taxon>
        <taxon>Lactobacillales</taxon>
        <taxon>Enterococcaceae</taxon>
        <taxon>Vagococcus</taxon>
    </lineage>
</organism>
<dbReference type="Proteomes" id="UP001179600">
    <property type="component" value="Chromosome"/>
</dbReference>
<evidence type="ECO:0000313" key="2">
    <source>
        <dbReference type="EMBL" id="WCG21893.1"/>
    </source>
</evidence>
<dbReference type="EMBL" id="CP116507">
    <property type="protein sequence ID" value="WCG21893.1"/>
    <property type="molecule type" value="Genomic_DNA"/>
</dbReference>
<protein>
    <submittedName>
        <fullName evidence="2">Gfo/Idh/MocA family oxidoreductase</fullName>
    </submittedName>
</protein>
<dbReference type="Pfam" id="PF01408">
    <property type="entry name" value="GFO_IDH_MocA"/>
    <property type="match status" value="1"/>
</dbReference>
<sequence>MKNIILIGTDSSHALAFTRLLNTSKELDWSVVGVVRYASSQIPISINRESDIIQKFQEECHLPIYNQIADVPLENVDAFMIVNVNADDHLEWFNKLVVYGKPIFVDKPLTYKKSEIDSFYQLASQKQITLNSSSSLRYVPFVKRCRHYLLRKEKAHVVIKAPLLLEKNIPSFYWYGIHAVEIFCEIFTGEKTILSFEIDNDRVKIDGTSQVYSFQLEMPINQYCDFSVEILTSDETVSFHPLPEDKPLYYYLLKNVLAEFDLSNSTTDYERTREVIALTDKFNKYFETAMKEVKTHEC</sequence>
<reference evidence="2" key="1">
    <citation type="submission" date="2023-01" db="EMBL/GenBank/DDBJ databases">
        <title>Oxazolidinone resistance genes in florfenicol resistant enterococci from beef cattle and veal calves at slaughter.</title>
        <authorList>
            <person name="Biggel M."/>
        </authorList>
    </citation>
    <scope>NUCLEOTIDE SEQUENCE</scope>
    <source>
        <strain evidence="2">K204-1</strain>
    </source>
</reference>
<evidence type="ECO:0000259" key="1">
    <source>
        <dbReference type="Pfam" id="PF01408"/>
    </source>
</evidence>
<dbReference type="AlphaFoldDB" id="A0AAE9XL25"/>
<name>A0AAE9XL25_9ENTE</name>
<dbReference type="Gene3D" id="3.40.50.720">
    <property type="entry name" value="NAD(P)-binding Rossmann-like Domain"/>
    <property type="match status" value="1"/>
</dbReference>
<dbReference type="InterPro" id="IPR036291">
    <property type="entry name" value="NAD(P)-bd_dom_sf"/>
</dbReference>
<dbReference type="SUPFAM" id="SSF51735">
    <property type="entry name" value="NAD(P)-binding Rossmann-fold domains"/>
    <property type="match status" value="1"/>
</dbReference>
<dbReference type="GO" id="GO:0000166">
    <property type="term" value="F:nucleotide binding"/>
    <property type="evidence" value="ECO:0007669"/>
    <property type="project" value="InterPro"/>
</dbReference>
<gene>
    <name evidence="2" type="ORF">PML95_05650</name>
</gene>
<proteinExistence type="predicted"/>